<dbReference type="InterPro" id="IPR038461">
    <property type="entry name" value="Schlafen_AlbA_2_dom_sf"/>
</dbReference>
<dbReference type="Proteomes" id="UP001241656">
    <property type="component" value="Chromosome"/>
</dbReference>
<dbReference type="PANTHER" id="PTHR30595">
    <property type="entry name" value="GLPR-RELATED TRANSCRIPTIONAL REPRESSOR"/>
    <property type="match status" value="1"/>
</dbReference>
<sequence length="492" mass="56692">MALPINIENLLTGETVEWDRIEFKKGWNPEDVMHTICAFANDINNWGAGYIFIGIEEKDGMPLLPPLGLQLNQFDGIQKELVNIANQISPYYCPVTQPYKIDGKDVLIIWVPGGDNRPYKCPVKFGTKDSKRRYYVRRNSVTKQANHQEEQLLLEMAKKVPFDDRVNHNATIDDLNFGLIRGFLEEVKSDLRTEAIKMPLKDLAVQMHIATGPAEALFPLNVGLLFFNEAPHKFFRGAVTEFIIYSDNSGKSFTEKKFSGPIHLQMRDVLEYFKTNVLKEKVSKSSHKAQATRVVNFPFDAVEEAVANAFYHRSYENESPIEINIWPDKLEILSFPGPLPPVTKEMLKERRIVARTYRNRRVGDFFKELKLTEGRASGFPTIYDSMERNGSPNPIFKTDDNFEYFLFVMPINPLFITKDITEREKMILSFCLSPQKRSEILEHIGLKTQHANYVRNILPLIDRDLLEFTIPQNLTSPRQEYVTTEAGRNFIK</sequence>
<dbReference type="Gene3D" id="3.30.950.30">
    <property type="entry name" value="Schlafen, AAA domain"/>
    <property type="match status" value="1"/>
</dbReference>
<proteinExistence type="predicted"/>
<dbReference type="Pfam" id="PF04326">
    <property type="entry name" value="SLFN_AlbA_2"/>
    <property type="match status" value="1"/>
</dbReference>
<dbReference type="InterPro" id="IPR007421">
    <property type="entry name" value="Schlafen_AlbA_2_dom"/>
</dbReference>
<dbReference type="EMBL" id="CP124855">
    <property type="protein sequence ID" value="WHF50991.1"/>
    <property type="molecule type" value="Genomic_DNA"/>
</dbReference>
<gene>
    <name evidence="2" type="ORF">QGN23_11190</name>
</gene>
<dbReference type="RefSeq" id="WP_282904386.1">
    <property type="nucleotide sequence ID" value="NZ_CP124855.1"/>
</dbReference>
<feature type="domain" description="Schlafen AlbA-2" evidence="1">
    <location>
        <begin position="17"/>
        <end position="145"/>
    </location>
</feature>
<dbReference type="PANTHER" id="PTHR30595:SF6">
    <property type="entry name" value="SCHLAFEN ALBA-2 DOMAIN-CONTAINING PROTEIN"/>
    <property type="match status" value="1"/>
</dbReference>
<name>A0ABY8RAY5_9FLAO</name>
<reference evidence="2 3" key="1">
    <citation type="submission" date="2023-05" db="EMBL/GenBank/DDBJ databases">
        <title>Genomic insight into Chryseobacterium sp. wdc7 isolated forest soil (Gotjawal).</title>
        <authorList>
            <person name="Park S.-J."/>
        </authorList>
    </citation>
    <scope>NUCLEOTIDE SEQUENCE [LARGE SCALE GENOMIC DNA]</scope>
    <source>
        <strain evidence="3">wdc7</strain>
    </source>
</reference>
<organism evidence="2 3">
    <name type="scientific">Chryseobacterium gotjawalense</name>
    <dbReference type="NCBI Taxonomy" id="3042315"/>
    <lineage>
        <taxon>Bacteria</taxon>
        <taxon>Pseudomonadati</taxon>
        <taxon>Bacteroidota</taxon>
        <taxon>Flavobacteriia</taxon>
        <taxon>Flavobacteriales</taxon>
        <taxon>Weeksellaceae</taxon>
        <taxon>Chryseobacterium group</taxon>
        <taxon>Chryseobacterium</taxon>
    </lineage>
</organism>
<evidence type="ECO:0000313" key="3">
    <source>
        <dbReference type="Proteomes" id="UP001241656"/>
    </source>
</evidence>
<dbReference type="Pfam" id="PF13749">
    <property type="entry name" value="HATPase_c_4"/>
    <property type="match status" value="1"/>
</dbReference>
<accession>A0ABY8RAY5</accession>
<protein>
    <submittedName>
        <fullName evidence="2">DNA binding domain-containing protein</fullName>
    </submittedName>
</protein>
<keyword evidence="3" id="KW-1185">Reference proteome</keyword>
<evidence type="ECO:0000313" key="2">
    <source>
        <dbReference type="EMBL" id="WHF50991.1"/>
    </source>
</evidence>
<evidence type="ECO:0000259" key="1">
    <source>
        <dbReference type="Pfam" id="PF04326"/>
    </source>
</evidence>
<dbReference type="InterPro" id="IPR038475">
    <property type="entry name" value="RecG_C_sf"/>
</dbReference>
<dbReference type="Gene3D" id="3.30.565.60">
    <property type="match status" value="1"/>
</dbReference>